<keyword evidence="1" id="KW-0812">Transmembrane</keyword>
<evidence type="ECO:0000313" key="3">
    <source>
        <dbReference type="Proteomes" id="UP000183040"/>
    </source>
</evidence>
<dbReference type="AlphaFoldDB" id="A0A1H4EJ88"/>
<proteinExistence type="predicted"/>
<protein>
    <submittedName>
        <fullName evidence="2">Uncharacterized protein</fullName>
    </submittedName>
</protein>
<feature type="transmembrane region" description="Helical" evidence="1">
    <location>
        <begin position="46"/>
        <end position="68"/>
    </location>
</feature>
<keyword evidence="1" id="KW-0472">Membrane</keyword>
<name>A0A1H4EJ88_9BACE</name>
<evidence type="ECO:0000313" key="2">
    <source>
        <dbReference type="EMBL" id="SEA84312.1"/>
    </source>
</evidence>
<sequence>MVYPVTLQLSFEQNCKPFESYLKAIFNFLTSFAETKMNMKTPNSKFDYISILYFVLISIMIIVLLIYIV</sequence>
<dbReference type="EMBL" id="FNRP01000015">
    <property type="protein sequence ID" value="SEA84312.1"/>
    <property type="molecule type" value="Genomic_DNA"/>
</dbReference>
<keyword evidence="1" id="KW-1133">Transmembrane helix</keyword>
<gene>
    <name evidence="2" type="ORF">SAMN04487924_11556</name>
</gene>
<organism evidence="2 3">
    <name type="scientific">Bacteroides xylanisolvens</name>
    <dbReference type="NCBI Taxonomy" id="371601"/>
    <lineage>
        <taxon>Bacteria</taxon>
        <taxon>Pseudomonadati</taxon>
        <taxon>Bacteroidota</taxon>
        <taxon>Bacteroidia</taxon>
        <taxon>Bacteroidales</taxon>
        <taxon>Bacteroidaceae</taxon>
        <taxon>Bacteroides</taxon>
    </lineage>
</organism>
<dbReference type="Proteomes" id="UP000183040">
    <property type="component" value="Unassembled WGS sequence"/>
</dbReference>
<reference evidence="2 3" key="1">
    <citation type="submission" date="2016-10" db="EMBL/GenBank/DDBJ databases">
        <authorList>
            <person name="de Groot N.N."/>
        </authorList>
    </citation>
    <scope>NUCLEOTIDE SEQUENCE [LARGE SCALE GENOMIC DNA]</scope>
    <source>
        <strain evidence="2 3">NLAE-zl-G339</strain>
    </source>
</reference>
<accession>A0A1H4EJ88</accession>
<evidence type="ECO:0000256" key="1">
    <source>
        <dbReference type="SAM" id="Phobius"/>
    </source>
</evidence>